<reference evidence="8" key="1">
    <citation type="submission" date="2023-05" db="EMBL/GenBank/DDBJ databases">
        <authorList>
            <person name="Huff M."/>
        </authorList>
    </citation>
    <scope>NUCLEOTIDE SEQUENCE</scope>
</reference>
<evidence type="ECO:0000259" key="7">
    <source>
        <dbReference type="PROSITE" id="PS50853"/>
    </source>
</evidence>
<organism evidence="8 9">
    <name type="scientific">Fraxinus pennsylvanica</name>
    <dbReference type="NCBI Taxonomy" id="56036"/>
    <lineage>
        <taxon>Eukaryota</taxon>
        <taxon>Viridiplantae</taxon>
        <taxon>Streptophyta</taxon>
        <taxon>Embryophyta</taxon>
        <taxon>Tracheophyta</taxon>
        <taxon>Spermatophyta</taxon>
        <taxon>Magnoliopsida</taxon>
        <taxon>eudicotyledons</taxon>
        <taxon>Gunneridae</taxon>
        <taxon>Pentapetalae</taxon>
        <taxon>asterids</taxon>
        <taxon>lamiids</taxon>
        <taxon>Lamiales</taxon>
        <taxon>Oleaceae</taxon>
        <taxon>Oleeae</taxon>
        <taxon>Fraxinus</taxon>
    </lineage>
</organism>
<dbReference type="Pfam" id="PF23380">
    <property type="entry name" value="VIN3_C"/>
    <property type="match status" value="1"/>
</dbReference>
<proteinExistence type="predicted"/>
<dbReference type="PROSITE" id="PS50853">
    <property type="entry name" value="FN3"/>
    <property type="match status" value="1"/>
</dbReference>
<evidence type="ECO:0000313" key="8">
    <source>
        <dbReference type="EMBL" id="CAI9780906.1"/>
    </source>
</evidence>
<dbReference type="PANTHER" id="PTHR46286">
    <property type="entry name" value="VIN3-LIKE PROTEIN 2-RELATED"/>
    <property type="match status" value="1"/>
</dbReference>
<sequence>MEAREVVQNPRRAPSPLPTGSPYPRSGFGGLSGILLLAIIPTSGAPAISHYSCFMLPVLNSFILCAKKFGGKWIFQWLDPSLWLECTSESGSGHSCGLSCHIECALQRGKVGVDLDQMMQLDGSYCCASCGKVSGILGYWKKQLTIAKDARRVDILCSRIFLSYRLLEGTSRFKELHQFIKEAKEKLETEVGPVNDSAKMARGIVSRLSVAGDVQTLCSLAIGKADGWLASKCCTSLNSIESSLPTACKFIFEEITSSSVLVILIAVSTEPFDDIEGYKLWYCMTREETYTKEPVKVFPGSQRRIWISNLQPCTEYSFRIVSFTEAGDLGHSEAKCFTKSNSDYVGRSGAKRECKTVTEIEPDSEFKVQDLGKILRLAWTEEQDFRQGFRGADIKKCSRDHSFIEPKTVLGDRLQFIPREIDLNVSSVPDLNEEFTPQVESSIDNWNHTKTDEGPAVDSHVEVCPKTTHNTNAEMQDSDSNLTNGSPSQVGNVAGLLGENYEYCVKIVRWLECEGHIKEEFRKKFLTWFSLRSTKQECRVVYTFIQTLIDDPSSLAEQLVDSLSEVIAVSGKRPKNGFCGELWH</sequence>
<dbReference type="EMBL" id="OU503052">
    <property type="protein sequence ID" value="CAI9780906.1"/>
    <property type="molecule type" value="Genomic_DNA"/>
</dbReference>
<dbReference type="Proteomes" id="UP000834106">
    <property type="component" value="Chromosome 17"/>
</dbReference>
<evidence type="ECO:0000256" key="3">
    <source>
        <dbReference type="ARBA" id="ARBA00022771"/>
    </source>
</evidence>
<dbReference type="InterPro" id="IPR003961">
    <property type="entry name" value="FN3_dom"/>
</dbReference>
<dbReference type="AlphaFoldDB" id="A0AAD2A6T5"/>
<keyword evidence="4" id="KW-0862">Zinc</keyword>
<dbReference type="InterPro" id="IPR058585">
    <property type="entry name" value="Fn3_VIN3"/>
</dbReference>
<evidence type="ECO:0000256" key="6">
    <source>
        <dbReference type="SAM" id="MobiDB-lite"/>
    </source>
</evidence>
<evidence type="ECO:0000256" key="1">
    <source>
        <dbReference type="ARBA" id="ARBA00004123"/>
    </source>
</evidence>
<evidence type="ECO:0000256" key="2">
    <source>
        <dbReference type="ARBA" id="ARBA00022723"/>
    </source>
</evidence>
<feature type="domain" description="Fibronectin type-III" evidence="7">
    <location>
        <begin position="244"/>
        <end position="343"/>
    </location>
</feature>
<dbReference type="SUPFAM" id="SSF49265">
    <property type="entry name" value="Fibronectin type III"/>
    <property type="match status" value="1"/>
</dbReference>
<accession>A0AAD2A6T5</accession>
<dbReference type="Gene3D" id="2.60.40.10">
    <property type="entry name" value="Immunoglobulins"/>
    <property type="match status" value="1"/>
</dbReference>
<dbReference type="CDD" id="cd00063">
    <property type="entry name" value="FN3"/>
    <property type="match status" value="1"/>
</dbReference>
<keyword evidence="3" id="KW-0863">Zinc-finger</keyword>
<dbReference type="InterPro" id="IPR044514">
    <property type="entry name" value="VIN3-like"/>
</dbReference>
<keyword evidence="2" id="KW-0479">Metal-binding</keyword>
<dbReference type="GO" id="GO:0008270">
    <property type="term" value="F:zinc ion binding"/>
    <property type="evidence" value="ECO:0007669"/>
    <property type="project" value="UniProtKB-KW"/>
</dbReference>
<keyword evidence="5" id="KW-0539">Nucleus</keyword>
<dbReference type="InterPro" id="IPR036116">
    <property type="entry name" value="FN3_sf"/>
</dbReference>
<dbReference type="GO" id="GO:0005634">
    <property type="term" value="C:nucleus"/>
    <property type="evidence" value="ECO:0007669"/>
    <property type="project" value="UniProtKB-SubCell"/>
</dbReference>
<dbReference type="InterPro" id="IPR032881">
    <property type="entry name" value="Oberon-like_PHD"/>
</dbReference>
<evidence type="ECO:0000256" key="5">
    <source>
        <dbReference type="ARBA" id="ARBA00023242"/>
    </source>
</evidence>
<dbReference type="GO" id="GO:0010048">
    <property type="term" value="P:vernalization response"/>
    <property type="evidence" value="ECO:0007669"/>
    <property type="project" value="InterPro"/>
</dbReference>
<feature type="region of interest" description="Disordered" evidence="6">
    <location>
        <begin position="1"/>
        <end position="24"/>
    </location>
</feature>
<name>A0AAD2A6T5_9LAMI</name>
<comment type="subcellular location">
    <subcellularLocation>
        <location evidence="1">Nucleus</location>
    </subcellularLocation>
</comment>
<evidence type="ECO:0000313" key="9">
    <source>
        <dbReference type="Proteomes" id="UP000834106"/>
    </source>
</evidence>
<evidence type="ECO:0000256" key="4">
    <source>
        <dbReference type="ARBA" id="ARBA00022833"/>
    </source>
</evidence>
<dbReference type="PANTHER" id="PTHR46286:SF1">
    <property type="entry name" value="VIN3-LIKE PROTEIN 1"/>
    <property type="match status" value="1"/>
</dbReference>
<protein>
    <recommendedName>
        <fullName evidence="7">Fibronectin type-III domain-containing protein</fullName>
    </recommendedName>
</protein>
<dbReference type="Pfam" id="PF23376">
    <property type="entry name" value="Fn3_VIN3"/>
    <property type="match status" value="1"/>
</dbReference>
<dbReference type="InterPro" id="IPR056990">
    <property type="entry name" value="VIN3-like_C"/>
</dbReference>
<gene>
    <name evidence="8" type="ORF">FPE_LOCUS28336</name>
</gene>
<dbReference type="Pfam" id="PF07227">
    <property type="entry name" value="PHD_Oberon"/>
    <property type="match status" value="1"/>
</dbReference>
<dbReference type="GO" id="GO:0040029">
    <property type="term" value="P:epigenetic regulation of gene expression"/>
    <property type="evidence" value="ECO:0007669"/>
    <property type="project" value="InterPro"/>
</dbReference>
<keyword evidence="9" id="KW-1185">Reference proteome</keyword>
<dbReference type="InterPro" id="IPR013783">
    <property type="entry name" value="Ig-like_fold"/>
</dbReference>